<dbReference type="Gene3D" id="1.20.1070.10">
    <property type="entry name" value="Rhodopsin 7-helix transmembrane proteins"/>
    <property type="match status" value="1"/>
</dbReference>
<comment type="similarity">
    <text evidence="2">Belongs to the G-protein coupled receptor 1 family.</text>
</comment>
<feature type="non-terminal residue" evidence="13">
    <location>
        <position position="230"/>
    </location>
</feature>
<evidence type="ECO:0000256" key="7">
    <source>
        <dbReference type="ARBA" id="ARBA00023136"/>
    </source>
</evidence>
<dbReference type="GO" id="GO:0007189">
    <property type="term" value="P:adenylate cyclase-activating G protein-coupled receptor signaling pathway"/>
    <property type="evidence" value="ECO:0007669"/>
    <property type="project" value="TreeGrafter"/>
</dbReference>
<feature type="transmembrane region" description="Helical" evidence="11">
    <location>
        <begin position="136"/>
        <end position="158"/>
    </location>
</feature>
<evidence type="ECO:0000256" key="2">
    <source>
        <dbReference type="ARBA" id="ARBA00010663"/>
    </source>
</evidence>
<evidence type="ECO:0000256" key="4">
    <source>
        <dbReference type="ARBA" id="ARBA00022692"/>
    </source>
</evidence>
<evidence type="ECO:0000313" key="13">
    <source>
        <dbReference type="EMBL" id="JAT11562.1"/>
    </source>
</evidence>
<dbReference type="Pfam" id="PF00001">
    <property type="entry name" value="7tm_1"/>
    <property type="match status" value="1"/>
</dbReference>
<feature type="transmembrane region" description="Helical" evidence="11">
    <location>
        <begin position="178"/>
        <end position="201"/>
    </location>
</feature>
<dbReference type="GO" id="GO:0005886">
    <property type="term" value="C:plasma membrane"/>
    <property type="evidence" value="ECO:0007669"/>
    <property type="project" value="UniProtKB-SubCell"/>
</dbReference>
<evidence type="ECO:0000256" key="10">
    <source>
        <dbReference type="ARBA" id="ARBA00023224"/>
    </source>
</evidence>
<keyword evidence="8" id="KW-0675">Receptor</keyword>
<keyword evidence="9" id="KW-0325">Glycoprotein</keyword>
<dbReference type="PROSITE" id="PS00237">
    <property type="entry name" value="G_PROTEIN_RECEP_F1_1"/>
    <property type="match status" value="1"/>
</dbReference>
<feature type="transmembrane region" description="Helical" evidence="11">
    <location>
        <begin position="93"/>
        <end position="115"/>
    </location>
</feature>
<evidence type="ECO:0000256" key="9">
    <source>
        <dbReference type="ARBA" id="ARBA00023180"/>
    </source>
</evidence>
<reference evidence="13" key="1">
    <citation type="submission" date="2015-11" db="EMBL/GenBank/DDBJ databases">
        <title>De novo transcriptome assembly of four potential Pierce s Disease insect vectors from Arizona vineyards.</title>
        <authorList>
            <person name="Tassone E.E."/>
        </authorList>
    </citation>
    <scope>NUCLEOTIDE SEQUENCE</scope>
</reference>
<dbReference type="GO" id="GO:0007204">
    <property type="term" value="P:positive regulation of cytosolic calcium ion concentration"/>
    <property type="evidence" value="ECO:0007669"/>
    <property type="project" value="TreeGrafter"/>
</dbReference>
<protein>
    <recommendedName>
        <fullName evidence="12">G-protein coupled receptors family 1 profile domain-containing protein</fullName>
    </recommendedName>
</protein>
<dbReference type="InterPro" id="IPR017452">
    <property type="entry name" value="GPCR_Rhodpsn_7TM"/>
</dbReference>
<gene>
    <name evidence="13" type="ORF">g.3175</name>
</gene>
<evidence type="ECO:0000256" key="5">
    <source>
        <dbReference type="ARBA" id="ARBA00022989"/>
    </source>
</evidence>
<sequence>SPELVLQTPTRHVGVTGQVVITAFYTVGVLGNLAALGFLLRSDSKPRNPKHALMLRCLATNDLVAVLGMMTQMNIQLYYPAVGHSRWFCGFRVLWRIFGLGSGCVAIVMAVERWFALTRPFFYQKHVTTALIRKCIFSLWTAVLVLVCLPLLGFGLYFEQRTASCVRYRLAKQPLDIAYAYLFLVFGTLLCIGIVWCNLAVMRALCHTGRCDKRQVPTVTLPRRISRNQS</sequence>
<dbReference type="PANTHER" id="PTHR11866:SF16">
    <property type="entry name" value="PROSTAGLANDIN E2 RECEPTOR EP4 SUBTYPE-LIKE PROTEIN"/>
    <property type="match status" value="1"/>
</dbReference>
<evidence type="ECO:0000256" key="11">
    <source>
        <dbReference type="SAM" id="Phobius"/>
    </source>
</evidence>
<keyword evidence="6" id="KW-0297">G-protein coupled receptor</keyword>
<evidence type="ECO:0000259" key="12">
    <source>
        <dbReference type="PROSITE" id="PS50262"/>
    </source>
</evidence>
<proteinExistence type="inferred from homology"/>
<dbReference type="InterPro" id="IPR000276">
    <property type="entry name" value="GPCR_Rhodpsn"/>
</dbReference>
<dbReference type="PANTHER" id="PTHR11866">
    <property type="entry name" value="G-PROTEIN COUPLED RECEPTOR FAMILY 1 MEMBER"/>
    <property type="match status" value="1"/>
</dbReference>
<name>A0A1B6KJC6_9HEMI</name>
<organism evidence="13">
    <name type="scientific">Graphocephala atropunctata</name>
    <dbReference type="NCBI Taxonomy" id="36148"/>
    <lineage>
        <taxon>Eukaryota</taxon>
        <taxon>Metazoa</taxon>
        <taxon>Ecdysozoa</taxon>
        <taxon>Arthropoda</taxon>
        <taxon>Hexapoda</taxon>
        <taxon>Insecta</taxon>
        <taxon>Pterygota</taxon>
        <taxon>Neoptera</taxon>
        <taxon>Paraneoptera</taxon>
        <taxon>Hemiptera</taxon>
        <taxon>Auchenorrhyncha</taxon>
        <taxon>Membracoidea</taxon>
        <taxon>Cicadellidae</taxon>
        <taxon>Cicadellinae</taxon>
        <taxon>Cicadellini</taxon>
        <taxon>Graphocephala</taxon>
    </lineage>
</organism>
<evidence type="ECO:0000256" key="8">
    <source>
        <dbReference type="ARBA" id="ARBA00023170"/>
    </source>
</evidence>
<evidence type="ECO:0000256" key="1">
    <source>
        <dbReference type="ARBA" id="ARBA00004651"/>
    </source>
</evidence>
<feature type="transmembrane region" description="Helical" evidence="11">
    <location>
        <begin position="20"/>
        <end position="40"/>
    </location>
</feature>
<keyword evidence="3" id="KW-1003">Cell membrane</keyword>
<feature type="non-terminal residue" evidence="13">
    <location>
        <position position="1"/>
    </location>
</feature>
<keyword evidence="7 11" id="KW-0472">Membrane</keyword>
<keyword evidence="10" id="KW-0807">Transducer</keyword>
<keyword evidence="5 11" id="KW-1133">Transmembrane helix</keyword>
<dbReference type="SUPFAM" id="SSF81321">
    <property type="entry name" value="Family A G protein-coupled receptor-like"/>
    <property type="match status" value="1"/>
</dbReference>
<evidence type="ECO:0000256" key="6">
    <source>
        <dbReference type="ARBA" id="ARBA00023040"/>
    </source>
</evidence>
<dbReference type="InterPro" id="IPR008365">
    <property type="entry name" value="Prostanoid_rcpt"/>
</dbReference>
<comment type="subcellular location">
    <subcellularLocation>
        <location evidence="1">Cell membrane</location>
        <topology evidence="1">Multi-pass membrane protein</topology>
    </subcellularLocation>
</comment>
<evidence type="ECO:0000256" key="3">
    <source>
        <dbReference type="ARBA" id="ARBA00022475"/>
    </source>
</evidence>
<dbReference type="GO" id="GO:0004930">
    <property type="term" value="F:G protein-coupled receptor activity"/>
    <property type="evidence" value="ECO:0007669"/>
    <property type="project" value="UniProtKB-KW"/>
</dbReference>
<keyword evidence="4 11" id="KW-0812">Transmembrane</keyword>
<dbReference type="AlphaFoldDB" id="A0A1B6KJC6"/>
<accession>A0A1B6KJC6</accession>
<feature type="domain" description="G-protein coupled receptors family 1 profile" evidence="12">
    <location>
        <begin position="31"/>
        <end position="230"/>
    </location>
</feature>
<dbReference type="PROSITE" id="PS50262">
    <property type="entry name" value="G_PROTEIN_RECEP_F1_2"/>
    <property type="match status" value="1"/>
</dbReference>
<dbReference type="EMBL" id="GEBQ01028415">
    <property type="protein sequence ID" value="JAT11562.1"/>
    <property type="molecule type" value="Transcribed_RNA"/>
</dbReference>